<dbReference type="RefSeq" id="WP_286260459.1">
    <property type="nucleotide sequence ID" value="NZ_AP018448.1"/>
</dbReference>
<evidence type="ECO:0000313" key="4">
    <source>
        <dbReference type="EMBL" id="BBC31669.1"/>
    </source>
</evidence>
<name>A0ABN5VEA3_9ACTN</name>
<reference evidence="4 5" key="1">
    <citation type="journal article" date="2010" name="ChemBioChem">
        <title>Cloning and characterization of the biosynthetic gene cluster of 16-membered macrolide antibiotic FD-891: involvement of a dual functional cytochrome P450 monooxygenase catalyzing epoxidation and hydroxylation.</title>
        <authorList>
            <person name="Kudo F."/>
            <person name="Motegi A."/>
            <person name="Mizoue K."/>
            <person name="Eguchi T."/>
        </authorList>
    </citation>
    <scope>NUCLEOTIDE SEQUENCE [LARGE SCALE GENOMIC DNA]</scope>
    <source>
        <strain evidence="4 5">A-8890</strain>
    </source>
</reference>
<evidence type="ECO:0000313" key="5">
    <source>
        <dbReference type="Proteomes" id="UP001321542"/>
    </source>
</evidence>
<feature type="chain" id="PRO_5047202319" evidence="3">
    <location>
        <begin position="28"/>
        <end position="318"/>
    </location>
</feature>
<dbReference type="Proteomes" id="UP001321542">
    <property type="component" value="Chromosome"/>
</dbReference>
<organism evidence="4 5">
    <name type="scientific">Streptomyces graminofaciens</name>
    <dbReference type="NCBI Taxonomy" id="68212"/>
    <lineage>
        <taxon>Bacteria</taxon>
        <taxon>Bacillati</taxon>
        <taxon>Actinomycetota</taxon>
        <taxon>Actinomycetes</taxon>
        <taxon>Kitasatosporales</taxon>
        <taxon>Streptomycetaceae</taxon>
        <taxon>Streptomyces</taxon>
    </lineage>
</organism>
<reference evidence="4 5" key="2">
    <citation type="journal article" date="2023" name="ChemBioChem">
        <title>Acyltransferase Domain Exchange between Two Independent Type I Polyketide Synthases in the Same Producer Strain of Macrolide Antibiotics.</title>
        <authorList>
            <person name="Kudo F."/>
            <person name="Kishikawa K."/>
            <person name="Tsuboi K."/>
            <person name="Kido T."/>
            <person name="Usui T."/>
            <person name="Hashimoto J."/>
            <person name="Shin-Ya K."/>
            <person name="Miyanaga A."/>
            <person name="Eguchi T."/>
        </authorList>
    </citation>
    <scope>NUCLEOTIDE SEQUENCE [LARGE SCALE GENOMIC DNA]</scope>
    <source>
        <strain evidence="4 5">A-8890</strain>
    </source>
</reference>
<accession>A0ABN5VEA3</accession>
<feature type="compositionally biased region" description="Polar residues" evidence="1">
    <location>
        <begin position="198"/>
        <end position="207"/>
    </location>
</feature>
<gene>
    <name evidence="4" type="ORF">SGFS_029630</name>
</gene>
<feature type="compositionally biased region" description="Basic and acidic residues" evidence="1">
    <location>
        <begin position="261"/>
        <end position="270"/>
    </location>
</feature>
<proteinExistence type="predicted"/>
<protein>
    <submittedName>
        <fullName evidence="4">Uncharacterized protein</fullName>
    </submittedName>
</protein>
<evidence type="ECO:0000256" key="3">
    <source>
        <dbReference type="SAM" id="SignalP"/>
    </source>
</evidence>
<keyword evidence="3" id="KW-0732">Signal</keyword>
<sequence length="318" mass="32358">MPRSARVLSATVLIGAALGAAAPLAAAESGVEVNPHSVEPGGTITISVACDPTGGPVPETIEAGSEAFEQGSVQLRRVPANDDEGEQGGPSYNGTARLAPAADLETGADASADSTEWGVDGTCPAAPGGAGKEWSGTFTVPLGGSAHHPADDQPTDPADPQADQPADLQADQPADQHTDYQADQQAVEQADQQAVEQPGQQADQQPTHPADPQADHPADQQPAHPVDPQADHPADQQPAHPVDPQADHPADQQPAHPVDPQADHQADRQPTHHPAVIPQGVHAGGGGAFTDSVPALVAGGLLIVGALGAAVHRLRRRE</sequence>
<dbReference type="EMBL" id="AP018448">
    <property type="protein sequence ID" value="BBC31669.1"/>
    <property type="molecule type" value="Genomic_DNA"/>
</dbReference>
<feature type="signal peptide" evidence="3">
    <location>
        <begin position="1"/>
        <end position="27"/>
    </location>
</feature>
<feature type="region of interest" description="Disordered" evidence="1">
    <location>
        <begin position="106"/>
        <end position="288"/>
    </location>
</feature>
<keyword evidence="2" id="KW-0472">Membrane</keyword>
<keyword evidence="2" id="KW-0812">Transmembrane</keyword>
<feature type="compositionally biased region" description="Low complexity" evidence="1">
    <location>
        <begin position="155"/>
        <end position="173"/>
    </location>
</feature>
<keyword evidence="5" id="KW-1185">Reference proteome</keyword>
<keyword evidence="2" id="KW-1133">Transmembrane helix</keyword>
<evidence type="ECO:0000256" key="2">
    <source>
        <dbReference type="SAM" id="Phobius"/>
    </source>
</evidence>
<evidence type="ECO:0000256" key="1">
    <source>
        <dbReference type="SAM" id="MobiDB-lite"/>
    </source>
</evidence>
<feature type="compositionally biased region" description="Low complexity" evidence="1">
    <location>
        <begin position="181"/>
        <end position="197"/>
    </location>
</feature>
<feature type="transmembrane region" description="Helical" evidence="2">
    <location>
        <begin position="293"/>
        <end position="311"/>
    </location>
</feature>